<dbReference type="OrthoDB" id="1108329at2759"/>
<dbReference type="Pfam" id="PF14111">
    <property type="entry name" value="DUF4283"/>
    <property type="match status" value="1"/>
</dbReference>
<dbReference type="PANTHER" id="PTHR31286">
    <property type="entry name" value="GLYCINE-RICH CELL WALL STRUCTURAL PROTEIN 1.8-LIKE"/>
    <property type="match status" value="1"/>
</dbReference>
<feature type="compositionally biased region" description="Basic and acidic residues" evidence="1">
    <location>
        <begin position="251"/>
        <end position="277"/>
    </location>
</feature>
<evidence type="ECO:0000313" key="3">
    <source>
        <dbReference type="EMBL" id="CAA7024088.1"/>
    </source>
</evidence>
<reference evidence="3" key="1">
    <citation type="submission" date="2020-01" db="EMBL/GenBank/DDBJ databases">
        <authorList>
            <person name="Mishra B."/>
        </authorList>
    </citation>
    <scope>NUCLEOTIDE SEQUENCE [LARGE SCALE GENOMIC DNA]</scope>
</reference>
<keyword evidence="4" id="KW-1185">Reference proteome</keyword>
<feature type="compositionally biased region" description="Basic and acidic residues" evidence="1">
    <location>
        <begin position="375"/>
        <end position="386"/>
    </location>
</feature>
<feature type="compositionally biased region" description="Polar residues" evidence="1">
    <location>
        <begin position="664"/>
        <end position="683"/>
    </location>
</feature>
<feature type="domain" description="DUF4283" evidence="2">
    <location>
        <begin position="42"/>
        <end position="125"/>
    </location>
</feature>
<gene>
    <name evidence="3" type="ORF">MERR_LOCUS11323</name>
</gene>
<dbReference type="AlphaFoldDB" id="A0A6D2I7B5"/>
<feature type="compositionally biased region" description="Polar residues" evidence="1">
    <location>
        <begin position="558"/>
        <end position="572"/>
    </location>
</feature>
<evidence type="ECO:0000259" key="2">
    <source>
        <dbReference type="Pfam" id="PF14111"/>
    </source>
</evidence>
<feature type="region of interest" description="Disordered" evidence="1">
    <location>
        <begin position="223"/>
        <end position="300"/>
    </location>
</feature>
<sequence length="683" mass="77898">MSNLTGKGRRGGSSNLPNSTYRRLDLEEEVIPLPGCDLTSAAEKFKNTLIGRIFYTEGRSMDAIIGQLPKSRIWDVEGRVQGQNLGNGQFQFDFDNEEDLQKVLHKRPWHFNRWSFSLERWEAFTSATFPKMMLFWVKVTGVPIHFWNDENLSAIESALGDVRQIEAHKAKFQVYVNADAPLKFEKKVSFPNGDVGTVTLEYEGLYRYCFTYKLLSHEEGTCPNLSEEQRQRNKALRAEQNGIPDRNGQNKGRESYKPRVEEYTDSRSQRTNDDLSYRPRNVYQEARSGPPIPQDYYHRGERRVIRNSDLRHELKEKRETRGKEVWNRIEKPVYNRDHTRGDRYHPYQRPRGGFERSNTQARDSHKVWRPKHPPRHGENFKTDTPHSHASVQNRDRMGAVSDSQRTTSEERTPVRDNNRRGSGHLIVYPKEPLEDSLRKLKGKAHVTETSRMAEKRERDIQLGRKIGSLTIAEPLSPPGRVIPTTNPTTLVTTKSIQPDEPISQMDQEVPMEEEDEGYTEAELMQMEAEFEAHGMDEQTMENDDLLGEELEADAEQTEAISQLSPVKSTSGIVKQKVVETSADTRRGPATRDQQIPVGQDTISARRKASTNPLIKANAASKKLQGLRIKASPKKKSGTSKQARPTTSKAQVPRNEVYPSALSRKPSTTLLGSVVSQKPPSKKI</sequence>
<dbReference type="PANTHER" id="PTHR31286:SF97">
    <property type="entry name" value="DUF4283 DOMAIN-CONTAINING PROTEIN"/>
    <property type="match status" value="1"/>
</dbReference>
<feature type="compositionally biased region" description="Basic and acidic residues" evidence="1">
    <location>
        <begin position="407"/>
        <end position="419"/>
    </location>
</feature>
<evidence type="ECO:0000313" key="4">
    <source>
        <dbReference type="Proteomes" id="UP000467841"/>
    </source>
</evidence>
<name>A0A6D2I7B5_9BRAS</name>
<feature type="region of interest" description="Disordered" evidence="1">
    <location>
        <begin position="551"/>
        <end position="683"/>
    </location>
</feature>
<comment type="caution">
    <text evidence="3">The sequence shown here is derived from an EMBL/GenBank/DDBJ whole genome shotgun (WGS) entry which is preliminary data.</text>
</comment>
<proteinExistence type="predicted"/>
<feature type="compositionally biased region" description="Polar residues" evidence="1">
    <location>
        <begin position="638"/>
        <end position="649"/>
    </location>
</feature>
<dbReference type="EMBL" id="CACVBM020000865">
    <property type="protein sequence ID" value="CAA7024088.1"/>
    <property type="molecule type" value="Genomic_DNA"/>
</dbReference>
<protein>
    <recommendedName>
        <fullName evidence="2">DUF4283 domain-containing protein</fullName>
    </recommendedName>
</protein>
<evidence type="ECO:0000256" key="1">
    <source>
        <dbReference type="SAM" id="MobiDB-lite"/>
    </source>
</evidence>
<dbReference type="Proteomes" id="UP000467841">
    <property type="component" value="Unassembled WGS sequence"/>
</dbReference>
<organism evidence="3 4">
    <name type="scientific">Microthlaspi erraticum</name>
    <dbReference type="NCBI Taxonomy" id="1685480"/>
    <lineage>
        <taxon>Eukaryota</taxon>
        <taxon>Viridiplantae</taxon>
        <taxon>Streptophyta</taxon>
        <taxon>Embryophyta</taxon>
        <taxon>Tracheophyta</taxon>
        <taxon>Spermatophyta</taxon>
        <taxon>Magnoliopsida</taxon>
        <taxon>eudicotyledons</taxon>
        <taxon>Gunneridae</taxon>
        <taxon>Pentapetalae</taxon>
        <taxon>rosids</taxon>
        <taxon>malvids</taxon>
        <taxon>Brassicales</taxon>
        <taxon>Brassicaceae</taxon>
        <taxon>Coluteocarpeae</taxon>
        <taxon>Microthlaspi</taxon>
    </lineage>
</organism>
<accession>A0A6D2I7B5</accession>
<dbReference type="InterPro" id="IPR025558">
    <property type="entry name" value="DUF4283"/>
</dbReference>
<dbReference type="InterPro" id="IPR040256">
    <property type="entry name" value="At4g02000-like"/>
</dbReference>
<feature type="region of interest" description="Disordered" evidence="1">
    <location>
        <begin position="337"/>
        <end position="425"/>
    </location>
</feature>